<name>A0A0H5Q365_9ZZZZ</name>
<evidence type="ECO:0000313" key="1">
    <source>
        <dbReference type="EMBL" id="CRY95830.1"/>
    </source>
</evidence>
<accession>A0A0H5Q365</accession>
<organism evidence="1">
    <name type="scientific">uncultured prokaryote</name>
    <dbReference type="NCBI Taxonomy" id="198431"/>
    <lineage>
        <taxon>unclassified sequences</taxon>
        <taxon>environmental samples</taxon>
    </lineage>
</organism>
<sequence length="172" mass="18956">MTRVILACMARATEWRRWYGEYVDDALAHIIKFQMPSFTSGETLTRVRYHWQAQHPSLGVAAEAPGIIIGVGIIDVPSGTAKADVPSPLSYPDVEWIAYEHTSFLPYTVISPDTYIAYELDLAPVQGGERDSRAQRVGGALGRDMWLCAEVDQDQGVFYLSCGGSSLFLLPA</sequence>
<protein>
    <submittedName>
        <fullName evidence="1">Uncharacterized protein</fullName>
    </submittedName>
</protein>
<reference evidence="1" key="1">
    <citation type="submission" date="2015-06" db="EMBL/GenBank/DDBJ databases">
        <authorList>
            <person name="Joergensen T."/>
        </authorList>
    </citation>
    <scope>NUCLEOTIDE SEQUENCE</scope>
    <source>
        <strain evidence="1">RGFK0785</strain>
    </source>
</reference>
<reference evidence="1" key="2">
    <citation type="submission" date="2015-07" db="EMBL/GenBank/DDBJ databases">
        <title>Plasmids, circular viruses and viroids from rat gut.</title>
        <authorList>
            <person name="Jorgensen T.J."/>
            <person name="Hansen M.A."/>
            <person name="Xu Z."/>
            <person name="Tabak M.A."/>
            <person name="Sorensen S.J."/>
            <person name="Hansen L.H."/>
        </authorList>
    </citation>
    <scope>NUCLEOTIDE SEQUENCE</scope>
    <source>
        <strain evidence="1">RGFK0785</strain>
    </source>
</reference>
<dbReference type="AlphaFoldDB" id="A0A0H5Q365"/>
<proteinExistence type="predicted"/>
<dbReference type="EMBL" id="LN853394">
    <property type="protein sequence ID" value="CRY95830.1"/>
    <property type="molecule type" value="Genomic_DNA"/>
</dbReference>